<gene>
    <name evidence="1" type="ORF">OERS_05130</name>
</gene>
<name>A0ABX2YD76_9CELL</name>
<reference evidence="1 2" key="1">
    <citation type="submission" date="2016-06" db="EMBL/GenBank/DDBJ databases">
        <title>Genome sequence of Oerskovia enterophila DSM 43852.</title>
        <authorList>
            <person name="Poehlein A."/>
            <person name="Jag V."/>
            <person name="Bengelsdorf F.R."/>
            <person name="Daniel R."/>
            <person name="Duerre P."/>
        </authorList>
    </citation>
    <scope>NUCLEOTIDE SEQUENCE [LARGE SCALE GENOMIC DNA]</scope>
    <source>
        <strain evidence="1 2">DSM 43852</strain>
    </source>
</reference>
<accession>A0ABX2YD76</accession>
<organism evidence="1 2">
    <name type="scientific">Oerskovia enterophila</name>
    <dbReference type="NCBI Taxonomy" id="43678"/>
    <lineage>
        <taxon>Bacteria</taxon>
        <taxon>Bacillati</taxon>
        <taxon>Actinomycetota</taxon>
        <taxon>Actinomycetes</taxon>
        <taxon>Micrococcales</taxon>
        <taxon>Cellulomonadaceae</taxon>
        <taxon>Oerskovia</taxon>
    </lineage>
</organism>
<proteinExistence type="predicted"/>
<dbReference type="Proteomes" id="UP000093412">
    <property type="component" value="Unassembled WGS sequence"/>
</dbReference>
<keyword evidence="2" id="KW-1185">Reference proteome</keyword>
<protein>
    <submittedName>
        <fullName evidence="1">Uncharacterized protein</fullName>
    </submittedName>
</protein>
<evidence type="ECO:0000313" key="1">
    <source>
        <dbReference type="EMBL" id="OCI32921.1"/>
    </source>
</evidence>
<dbReference type="EMBL" id="MAQA01000003">
    <property type="protein sequence ID" value="OCI32921.1"/>
    <property type="molecule type" value="Genomic_DNA"/>
</dbReference>
<comment type="caution">
    <text evidence="1">The sequence shown here is derived from an EMBL/GenBank/DDBJ whole genome shotgun (WGS) entry which is preliminary data.</text>
</comment>
<sequence>MVNSWEMDYVIEGTVRLNCGTATTAGYNHILDGHADDWQFWMEDLGLYGANWDDFMEWTVGAVLMAPGDYASEGNGKLCFTAPIGIVNPNDGLTWWFDPSIIVSENNRVVITAYPGSPC</sequence>
<evidence type="ECO:0000313" key="2">
    <source>
        <dbReference type="Proteomes" id="UP000093412"/>
    </source>
</evidence>